<reference evidence="1 2" key="1">
    <citation type="journal article" date="2016" name="Int. J. Syst. Evol. Microbiol.">
        <title>Agromyces aureus sp. nov., isolated from the rhizosphere of Salix caprea L. grown in a heavy-metal-contaminated soil.</title>
        <authorList>
            <person name="Corretto E."/>
            <person name="Antonielli L."/>
            <person name="Sessitsch A."/>
            <person name="Compant S."/>
            <person name="Gorfer M."/>
            <person name="Kuffner M."/>
            <person name="Brader G."/>
        </authorList>
    </citation>
    <scope>NUCLEOTIDE SEQUENCE [LARGE SCALE GENOMIC DNA]</scope>
    <source>
        <strain evidence="1 2">AR33</strain>
    </source>
</reference>
<protein>
    <submittedName>
        <fullName evidence="1">Uncharacterized protein</fullName>
    </submittedName>
</protein>
<dbReference type="AlphaFoldDB" id="A0A191WFV4"/>
<organism evidence="1 2">
    <name type="scientific">Agromyces aureus</name>
    <dbReference type="NCBI Taxonomy" id="453304"/>
    <lineage>
        <taxon>Bacteria</taxon>
        <taxon>Bacillati</taxon>
        <taxon>Actinomycetota</taxon>
        <taxon>Actinomycetes</taxon>
        <taxon>Micrococcales</taxon>
        <taxon>Microbacteriaceae</taxon>
        <taxon>Agromyces</taxon>
    </lineage>
</organism>
<dbReference type="Proteomes" id="UP000078437">
    <property type="component" value="Chromosome"/>
</dbReference>
<dbReference type="KEGG" id="agy:ATC03_10975"/>
<dbReference type="EMBL" id="CP013979">
    <property type="protein sequence ID" value="ANJ27170.1"/>
    <property type="molecule type" value="Genomic_DNA"/>
</dbReference>
<proteinExistence type="predicted"/>
<keyword evidence="2" id="KW-1185">Reference proteome</keyword>
<evidence type="ECO:0000313" key="1">
    <source>
        <dbReference type="EMBL" id="ANJ27170.1"/>
    </source>
</evidence>
<sequence length="105" mass="11245">MRFRAESEIPLEAHHEGSPSIRIDAVLVPCQAEVLVNVHAYDVQFDREEIGGGRISGPSKRVQGSDSALEVDRALCDAGWCDSVRRGGTQAGRGELIVDVTVAGT</sequence>
<name>A0A191WFV4_9MICO</name>
<accession>A0A191WFV4</accession>
<reference evidence="2" key="2">
    <citation type="submission" date="2016-01" db="EMBL/GenBank/DDBJ databases">
        <title>Complete genome sequence of Agromyces aureus AR33T and comparison with related organisms.</title>
        <authorList>
            <person name="Corretto E."/>
            <person name="Antonielli L."/>
            <person name="Sessitsch A."/>
            <person name="Brader G."/>
        </authorList>
    </citation>
    <scope>NUCLEOTIDE SEQUENCE [LARGE SCALE GENOMIC DNA]</scope>
    <source>
        <strain evidence="2">AR33</strain>
    </source>
</reference>
<evidence type="ECO:0000313" key="2">
    <source>
        <dbReference type="Proteomes" id="UP000078437"/>
    </source>
</evidence>
<gene>
    <name evidence="1" type="ORF">ATC03_10975</name>
</gene>